<evidence type="ECO:0000313" key="3">
    <source>
        <dbReference type="EMBL" id="MBC8562268.1"/>
    </source>
</evidence>
<dbReference type="PANTHER" id="PTHR23028:SF53">
    <property type="entry name" value="ACYL_TRANSF_3 DOMAIN-CONTAINING PROTEIN"/>
    <property type="match status" value="1"/>
</dbReference>
<feature type="transmembrane region" description="Helical" evidence="1">
    <location>
        <begin position="189"/>
        <end position="206"/>
    </location>
</feature>
<keyword evidence="1" id="KW-0472">Membrane</keyword>
<keyword evidence="1" id="KW-0812">Transmembrane</keyword>
<reference evidence="3 4" key="1">
    <citation type="submission" date="2020-08" db="EMBL/GenBank/DDBJ databases">
        <title>Genome public.</title>
        <authorList>
            <person name="Liu C."/>
            <person name="Sun Q."/>
        </authorList>
    </citation>
    <scope>NUCLEOTIDE SEQUENCE [LARGE SCALE GENOMIC DNA]</scope>
    <source>
        <strain evidence="3 4">NSJ-37</strain>
    </source>
</reference>
<sequence length="342" mass="38390">MSGITEKKQGLYLESQLRRKSNNLDLMKFLAAWLVIVHHSFDLNGSNGEWIRVITGQQLDFGTMAVSLFFLASGIFIAKSMERTQKAGKFFKARFRRVWPPLAAVVVLSIIMGACITTLPLGEYFTSSMTWRYLLNAIFVLQHNLPGVFSHNFYGSVVNGALWTLPVEVLCYVACYVIYRLGLLQKKRILGVMALYLAAAVIGFRICSMLGIGLLSAALRPVYFFLLGHVLYVYRDKVPVDFRLFLLSLAGMVVSFLLSMPVAAVWIFYPYVLVYLAFMGKQCSSRLAFGGRFSYTIYLCAFPLQQLLIYCFGGRMDVYVHMGLALVLTTAAGAVLHYAAER</sequence>
<dbReference type="Pfam" id="PF01757">
    <property type="entry name" value="Acyl_transf_3"/>
    <property type="match status" value="1"/>
</dbReference>
<name>A0ABR7N2N0_9FIRM</name>
<dbReference type="RefSeq" id="WP_182458291.1">
    <property type="nucleotide sequence ID" value="NZ_JACRSX010000006.1"/>
</dbReference>
<keyword evidence="1" id="KW-1133">Transmembrane helix</keyword>
<keyword evidence="4" id="KW-1185">Reference proteome</keyword>
<feature type="transmembrane region" description="Helical" evidence="1">
    <location>
        <begin position="153"/>
        <end position="177"/>
    </location>
</feature>
<evidence type="ECO:0000256" key="1">
    <source>
        <dbReference type="SAM" id="Phobius"/>
    </source>
</evidence>
<keyword evidence="3" id="KW-0808">Transferase</keyword>
<accession>A0ABR7N2N0</accession>
<dbReference type="InterPro" id="IPR050879">
    <property type="entry name" value="Acyltransferase_3"/>
</dbReference>
<comment type="caution">
    <text evidence="3">The sequence shown here is derived from an EMBL/GenBank/DDBJ whole genome shotgun (WGS) entry which is preliminary data.</text>
</comment>
<feature type="transmembrane region" description="Helical" evidence="1">
    <location>
        <begin position="244"/>
        <end position="269"/>
    </location>
</feature>
<keyword evidence="3" id="KW-0012">Acyltransferase</keyword>
<dbReference type="PANTHER" id="PTHR23028">
    <property type="entry name" value="ACETYLTRANSFERASE"/>
    <property type="match status" value="1"/>
</dbReference>
<protein>
    <submittedName>
        <fullName evidence="3">Acyltransferase</fullName>
    </submittedName>
</protein>
<feature type="domain" description="Acyltransferase 3" evidence="2">
    <location>
        <begin position="23"/>
        <end position="336"/>
    </location>
</feature>
<feature type="transmembrane region" description="Helical" evidence="1">
    <location>
        <begin position="98"/>
        <end position="121"/>
    </location>
</feature>
<feature type="transmembrane region" description="Helical" evidence="1">
    <location>
        <begin position="21"/>
        <end position="41"/>
    </location>
</feature>
<dbReference type="EMBL" id="JACRSX010000006">
    <property type="protein sequence ID" value="MBC8562268.1"/>
    <property type="molecule type" value="Genomic_DNA"/>
</dbReference>
<feature type="transmembrane region" description="Helical" evidence="1">
    <location>
        <begin position="61"/>
        <end position="78"/>
    </location>
</feature>
<dbReference type="GO" id="GO:0016746">
    <property type="term" value="F:acyltransferase activity"/>
    <property type="evidence" value="ECO:0007669"/>
    <property type="project" value="UniProtKB-KW"/>
</dbReference>
<feature type="transmembrane region" description="Helical" evidence="1">
    <location>
        <begin position="212"/>
        <end position="232"/>
    </location>
</feature>
<gene>
    <name evidence="3" type="ORF">H8704_06445</name>
</gene>
<dbReference type="InterPro" id="IPR002656">
    <property type="entry name" value="Acyl_transf_3_dom"/>
</dbReference>
<feature type="transmembrane region" description="Helical" evidence="1">
    <location>
        <begin position="319"/>
        <end position="340"/>
    </location>
</feature>
<evidence type="ECO:0000259" key="2">
    <source>
        <dbReference type="Pfam" id="PF01757"/>
    </source>
</evidence>
<feature type="transmembrane region" description="Helical" evidence="1">
    <location>
        <begin position="295"/>
        <end position="312"/>
    </location>
</feature>
<dbReference type="Proteomes" id="UP000606193">
    <property type="component" value="Unassembled WGS sequence"/>
</dbReference>
<organism evidence="3 4">
    <name type="scientific">Jutongia huaianensis</name>
    <dbReference type="NCBI Taxonomy" id="2763668"/>
    <lineage>
        <taxon>Bacteria</taxon>
        <taxon>Bacillati</taxon>
        <taxon>Bacillota</taxon>
        <taxon>Clostridia</taxon>
        <taxon>Lachnospirales</taxon>
        <taxon>Lachnospiraceae</taxon>
        <taxon>Jutongia</taxon>
    </lineage>
</organism>
<proteinExistence type="predicted"/>
<evidence type="ECO:0000313" key="4">
    <source>
        <dbReference type="Proteomes" id="UP000606193"/>
    </source>
</evidence>